<evidence type="ECO:0000256" key="1">
    <source>
        <dbReference type="SAM" id="MobiDB-lite"/>
    </source>
</evidence>
<organism evidence="2">
    <name type="scientific">Lygus hesperus</name>
    <name type="common">Western plant bug</name>
    <dbReference type="NCBI Taxonomy" id="30085"/>
    <lineage>
        <taxon>Eukaryota</taxon>
        <taxon>Metazoa</taxon>
        <taxon>Ecdysozoa</taxon>
        <taxon>Arthropoda</taxon>
        <taxon>Hexapoda</taxon>
        <taxon>Insecta</taxon>
        <taxon>Pterygota</taxon>
        <taxon>Neoptera</taxon>
        <taxon>Paraneoptera</taxon>
        <taxon>Hemiptera</taxon>
        <taxon>Heteroptera</taxon>
        <taxon>Panheteroptera</taxon>
        <taxon>Cimicomorpha</taxon>
        <taxon>Miridae</taxon>
        <taxon>Mirini</taxon>
        <taxon>Lygus</taxon>
    </lineage>
</organism>
<feature type="region of interest" description="Disordered" evidence="1">
    <location>
        <begin position="1"/>
        <end position="57"/>
    </location>
</feature>
<feature type="non-terminal residue" evidence="2">
    <location>
        <position position="138"/>
    </location>
</feature>
<feature type="region of interest" description="Disordered" evidence="1">
    <location>
        <begin position="70"/>
        <end position="138"/>
    </location>
</feature>
<evidence type="ECO:0000313" key="2">
    <source>
        <dbReference type="EMBL" id="JAG11990.1"/>
    </source>
</evidence>
<protein>
    <submittedName>
        <fullName evidence="2">Stress response protein nst1</fullName>
    </submittedName>
</protein>
<dbReference type="EMBL" id="GBHO01031614">
    <property type="protein sequence ID" value="JAG11990.1"/>
    <property type="molecule type" value="Transcribed_RNA"/>
</dbReference>
<proteinExistence type="predicted"/>
<name>A0A0A9X4F6_LYGHE</name>
<reference evidence="2" key="1">
    <citation type="journal article" date="2014" name="PLoS ONE">
        <title>Transcriptome-Based Identification of ABC Transporters in the Western Tarnished Plant Bug Lygus hesperus.</title>
        <authorList>
            <person name="Hull J.J."/>
            <person name="Chaney K."/>
            <person name="Geib S.M."/>
            <person name="Fabrick J.A."/>
            <person name="Brent C.S."/>
            <person name="Walsh D."/>
            <person name="Lavine L.C."/>
        </authorList>
    </citation>
    <scope>NUCLEOTIDE SEQUENCE</scope>
</reference>
<sequence>MWNSEENFPKKRLTTSMSADESKSWQGQRPLLSPASSVTSGISIKSLPARVPCLSPEERKKLNNEAFAAWKKNKAKQEAERKEKEKEQQERLEKEKKEKEEREKRAKIEEENKEKEDKEKKEKVEQERKVKEEKEKKA</sequence>
<feature type="compositionally biased region" description="Polar residues" evidence="1">
    <location>
        <begin position="34"/>
        <end position="43"/>
    </location>
</feature>
<accession>A0A0A9X4F6</accession>
<gene>
    <name evidence="2" type="primary">nst1_2</name>
    <name evidence="2" type="ORF">CM83_83648</name>
</gene>
<feature type="compositionally biased region" description="Basic and acidic residues" evidence="1">
    <location>
        <begin position="75"/>
        <end position="138"/>
    </location>
</feature>
<reference evidence="2" key="2">
    <citation type="submission" date="2014-07" db="EMBL/GenBank/DDBJ databases">
        <authorList>
            <person name="Hull J."/>
        </authorList>
    </citation>
    <scope>NUCLEOTIDE SEQUENCE</scope>
</reference>
<feature type="compositionally biased region" description="Polar residues" evidence="1">
    <location>
        <begin position="14"/>
        <end position="27"/>
    </location>
</feature>
<dbReference type="AlphaFoldDB" id="A0A0A9X4F6"/>